<keyword evidence="4" id="KW-0804">Transcription</keyword>
<dbReference type="InterPro" id="IPR036388">
    <property type="entry name" value="WH-like_DNA-bd_sf"/>
</dbReference>
<dbReference type="Pfam" id="PF02899">
    <property type="entry name" value="Phage_int_SAM_1"/>
    <property type="match status" value="1"/>
</dbReference>
<feature type="domain" description="HTH luxR-type" evidence="7">
    <location>
        <begin position="1121"/>
        <end position="1186"/>
    </location>
</feature>
<dbReference type="Gene3D" id="1.10.150.130">
    <property type="match status" value="1"/>
</dbReference>
<dbReference type="InterPro" id="IPR010998">
    <property type="entry name" value="Integrase_recombinase_N"/>
</dbReference>
<dbReference type="Pfam" id="PF00196">
    <property type="entry name" value="GerE"/>
    <property type="match status" value="1"/>
</dbReference>
<protein>
    <submittedName>
        <fullName evidence="10">Uncharacterized protein</fullName>
    </submittedName>
</protein>
<keyword evidence="1" id="KW-0229">DNA integration</keyword>
<dbReference type="PROSITE" id="PS51900">
    <property type="entry name" value="CB"/>
    <property type="match status" value="1"/>
</dbReference>
<dbReference type="Pfam" id="PF17874">
    <property type="entry name" value="TPR_MalT"/>
    <property type="match status" value="1"/>
</dbReference>
<evidence type="ECO:0000256" key="1">
    <source>
        <dbReference type="ARBA" id="ARBA00022908"/>
    </source>
</evidence>
<dbReference type="InterPro" id="IPR011990">
    <property type="entry name" value="TPR-like_helical_dom_sf"/>
</dbReference>
<dbReference type="PANTHER" id="PTHR44688:SF16">
    <property type="entry name" value="DNA-BINDING TRANSCRIPTIONAL ACTIVATOR DEVR_DOSR"/>
    <property type="match status" value="1"/>
</dbReference>
<dbReference type="SUPFAM" id="SSF48452">
    <property type="entry name" value="TPR-like"/>
    <property type="match status" value="2"/>
</dbReference>
<evidence type="ECO:0000259" key="9">
    <source>
        <dbReference type="PROSITE" id="PS51900"/>
    </source>
</evidence>
<dbReference type="Gene3D" id="1.25.40.10">
    <property type="entry name" value="Tetratricopeptide repeat domain"/>
    <property type="match status" value="1"/>
</dbReference>
<dbReference type="PRINTS" id="PR00038">
    <property type="entry name" value="HTHLUXR"/>
</dbReference>
<dbReference type="GO" id="GO:0015074">
    <property type="term" value="P:DNA integration"/>
    <property type="evidence" value="ECO:0007669"/>
    <property type="project" value="UniProtKB-KW"/>
</dbReference>
<evidence type="ECO:0000313" key="11">
    <source>
        <dbReference type="Proteomes" id="UP000612362"/>
    </source>
</evidence>
<dbReference type="InterPro" id="IPR013762">
    <property type="entry name" value="Integrase-like_cat_sf"/>
</dbReference>
<feature type="domain" description="Core-binding (CB)" evidence="9">
    <location>
        <begin position="15"/>
        <end position="102"/>
    </location>
</feature>
<comment type="caution">
    <text evidence="10">The sequence shown here is derived from an EMBL/GenBank/DDBJ whole genome shotgun (WGS) entry which is preliminary data.</text>
</comment>
<dbReference type="InterPro" id="IPR004107">
    <property type="entry name" value="Integrase_SAM-like_N"/>
</dbReference>
<dbReference type="InterPro" id="IPR019734">
    <property type="entry name" value="TPR_rpt"/>
</dbReference>
<sequence>MSREAQPSITDEGQQMFIQYASALHQTPKLSSVTVRNYLSDLRQFIAWCEQKDASHITFAPENITLALLMRYRDYLLITLKLKHASVNRSLISLRRFFSWASASCLTQCDFGSAFTLIPRDAPMPRYLNNEEERALLAAVGTSGSLRDRAIISLLLYAGLRAHELCALTPQQVHFNQGGVTLNIIDQRQHVREVTLEECSALSEYVASLPSECTYLFMSTKTGKALTERALGHLVSKYAKLTRLVDISPQDLRHRFGYCMAQTLPLEQLARVMGHESSASTVLYLRGVQTSSSTIRPAIPVLASKLSPPHLPSLVIERLRLMDWLDGACSYPLTLIQAPAGYGKTTVVSQWLTVRDMLPTASWFTLEIDDNDPFRFWSTLAMSLLEKELAQCLIQNPSNEIPTLLLNELVHKSHDMLLVLDNFQVIREPRLVEMLTYFLDHLPPDMRVILLSRSEPLLPLMQWRARGNLREMIAADLRFSMEETLTFFSEALSTPLPETLLKRLDTSLKGWPAGLRLLSLGLTHSRVKLDIEQALTLSVSNPASPYKLLLDYFDTEIFATQPEFLQRFLLQTSVLSRLNVSLCNALAGDEMSTSSLQMIERSGLFLEASDAGWYSYHPLFAESLRRKATHNLGEEAVQRLARFASQWYEQQGMHAEAIEAALLSRDMERVALLFAHIEMQGDVEDMQTILRWVEPLPEVVLREHPMLCVSIASALRFSQASLPLPAMIAARIETLLQMAEESWRQRNMLSWVGVVWGNRALIGLDLQPLAHIARSARQALALLPPEDPDKHIQVWIGTCQYFTGSEMLFLGRVKEAHRTLLAAKERSLFLKNYFLSNSIHSALGKCSLLQGELRQASTYQREMLAEARKQSDHEMVVDALSELAWIAIERNDLVSAEQQVREALELARQTGVRQDLHVQACLQLALLRYAQGEIEEALQDILDLLPHQHQVWTSDNSWLYARLYVWYSRLLLATGNAQAVEVSLGEGSPTVIERLTRQVMQGRVFLAQGKARPALRTLSSLLPLAEEYGYSSLVLEIQLLLALAHSACKQHQQARRWICEALSRASRESYVRLFLNEGKPLVRLLRSLLPALQHDESLLSYTQMLLRAASQSAEQALSSSGRLLYEPLSVQEKRVLRLLTSGWSNADIARELIVSVNTVKDHVKHLYQKLGVVNRVQASEAARLLKLD</sequence>
<dbReference type="PROSITE" id="PS00622">
    <property type="entry name" value="HTH_LUXR_1"/>
    <property type="match status" value="1"/>
</dbReference>
<dbReference type="InterPro" id="IPR041617">
    <property type="entry name" value="TPR_MalT"/>
</dbReference>
<dbReference type="InterPro" id="IPR002104">
    <property type="entry name" value="Integrase_catalytic"/>
</dbReference>
<evidence type="ECO:0000313" key="10">
    <source>
        <dbReference type="EMBL" id="GHO46814.1"/>
    </source>
</evidence>
<accession>A0A8J3HZY7</accession>
<evidence type="ECO:0000256" key="4">
    <source>
        <dbReference type="ARBA" id="ARBA00023163"/>
    </source>
</evidence>
<reference evidence="10" key="1">
    <citation type="submission" date="2020-10" db="EMBL/GenBank/DDBJ databases">
        <title>Taxonomic study of unclassified bacteria belonging to the class Ktedonobacteria.</title>
        <authorList>
            <person name="Yabe S."/>
            <person name="Wang C.M."/>
            <person name="Zheng Y."/>
            <person name="Sakai Y."/>
            <person name="Cavaletti L."/>
            <person name="Monciardini P."/>
            <person name="Donadio S."/>
        </authorList>
    </citation>
    <scope>NUCLEOTIDE SEQUENCE</scope>
    <source>
        <strain evidence="10">SOSP1-1</strain>
    </source>
</reference>
<dbReference type="PROSITE" id="PS50043">
    <property type="entry name" value="HTH_LUXR_2"/>
    <property type="match status" value="1"/>
</dbReference>
<name>A0A8J3HZY7_9CHLR</name>
<feature type="domain" description="Tyr recombinase" evidence="8">
    <location>
        <begin position="123"/>
        <end position="300"/>
    </location>
</feature>
<evidence type="ECO:0000259" key="7">
    <source>
        <dbReference type="PROSITE" id="PS50043"/>
    </source>
</evidence>
<keyword evidence="3 6" id="KW-0238">DNA-binding</keyword>
<organism evidence="10 11">
    <name type="scientific">Ktedonospora formicarum</name>
    <dbReference type="NCBI Taxonomy" id="2778364"/>
    <lineage>
        <taxon>Bacteria</taxon>
        <taxon>Bacillati</taxon>
        <taxon>Chloroflexota</taxon>
        <taxon>Ktedonobacteria</taxon>
        <taxon>Ktedonobacterales</taxon>
        <taxon>Ktedonobacteraceae</taxon>
        <taxon>Ktedonospora</taxon>
    </lineage>
</organism>
<evidence type="ECO:0000259" key="8">
    <source>
        <dbReference type="PROSITE" id="PS51898"/>
    </source>
</evidence>
<dbReference type="EMBL" id="BNJF01000002">
    <property type="protein sequence ID" value="GHO46814.1"/>
    <property type="molecule type" value="Genomic_DNA"/>
</dbReference>
<dbReference type="SMART" id="SM00421">
    <property type="entry name" value="HTH_LUXR"/>
    <property type="match status" value="1"/>
</dbReference>
<dbReference type="GO" id="GO:0006355">
    <property type="term" value="P:regulation of DNA-templated transcription"/>
    <property type="evidence" value="ECO:0007669"/>
    <property type="project" value="InterPro"/>
</dbReference>
<evidence type="ECO:0000256" key="2">
    <source>
        <dbReference type="ARBA" id="ARBA00023015"/>
    </source>
</evidence>
<dbReference type="InterPro" id="IPR016032">
    <property type="entry name" value="Sig_transdc_resp-reg_C-effctor"/>
</dbReference>
<dbReference type="Gene3D" id="3.40.50.300">
    <property type="entry name" value="P-loop containing nucleotide triphosphate hydrolases"/>
    <property type="match status" value="1"/>
</dbReference>
<dbReference type="SMART" id="SM00028">
    <property type="entry name" value="TPR"/>
    <property type="match status" value="3"/>
</dbReference>
<dbReference type="SUPFAM" id="SSF52540">
    <property type="entry name" value="P-loop containing nucleoside triphosphate hydrolases"/>
    <property type="match status" value="1"/>
</dbReference>
<keyword evidence="11" id="KW-1185">Reference proteome</keyword>
<dbReference type="CDD" id="cd06170">
    <property type="entry name" value="LuxR_C_like"/>
    <property type="match status" value="1"/>
</dbReference>
<dbReference type="Pfam" id="PF00589">
    <property type="entry name" value="Phage_integrase"/>
    <property type="match status" value="1"/>
</dbReference>
<evidence type="ECO:0000256" key="6">
    <source>
        <dbReference type="PROSITE-ProRule" id="PRU01248"/>
    </source>
</evidence>
<dbReference type="SUPFAM" id="SSF56349">
    <property type="entry name" value="DNA breaking-rejoining enzymes"/>
    <property type="match status" value="1"/>
</dbReference>
<dbReference type="CDD" id="cd00397">
    <property type="entry name" value="DNA_BRE_C"/>
    <property type="match status" value="1"/>
</dbReference>
<dbReference type="InterPro" id="IPR011010">
    <property type="entry name" value="DNA_brk_join_enz"/>
</dbReference>
<dbReference type="GO" id="GO:0006310">
    <property type="term" value="P:DNA recombination"/>
    <property type="evidence" value="ECO:0007669"/>
    <property type="project" value="UniProtKB-KW"/>
</dbReference>
<evidence type="ECO:0000256" key="5">
    <source>
        <dbReference type="ARBA" id="ARBA00023172"/>
    </source>
</evidence>
<dbReference type="GO" id="GO:0003677">
    <property type="term" value="F:DNA binding"/>
    <property type="evidence" value="ECO:0007669"/>
    <property type="project" value="UniProtKB-UniRule"/>
</dbReference>
<dbReference type="PANTHER" id="PTHR44688">
    <property type="entry name" value="DNA-BINDING TRANSCRIPTIONAL ACTIVATOR DEVR_DOSR"/>
    <property type="match status" value="1"/>
</dbReference>
<dbReference type="SUPFAM" id="SSF46894">
    <property type="entry name" value="C-terminal effector domain of the bipartite response regulators"/>
    <property type="match status" value="1"/>
</dbReference>
<dbReference type="InterPro" id="IPR059106">
    <property type="entry name" value="WHD_MalT"/>
</dbReference>
<keyword evidence="5" id="KW-0233">DNA recombination</keyword>
<dbReference type="InterPro" id="IPR000792">
    <property type="entry name" value="Tscrpt_reg_LuxR_C"/>
</dbReference>
<dbReference type="RefSeq" id="WP_220196168.1">
    <property type="nucleotide sequence ID" value="NZ_BNJF01000002.1"/>
</dbReference>
<dbReference type="InterPro" id="IPR044068">
    <property type="entry name" value="CB"/>
</dbReference>
<dbReference type="Gene3D" id="1.10.10.10">
    <property type="entry name" value="Winged helix-like DNA-binding domain superfamily/Winged helix DNA-binding domain"/>
    <property type="match status" value="1"/>
</dbReference>
<dbReference type="InterPro" id="IPR027417">
    <property type="entry name" value="P-loop_NTPase"/>
</dbReference>
<dbReference type="Gene3D" id="1.10.443.10">
    <property type="entry name" value="Intergrase catalytic core"/>
    <property type="match status" value="1"/>
</dbReference>
<keyword evidence="2" id="KW-0805">Transcription regulation</keyword>
<dbReference type="AlphaFoldDB" id="A0A8J3HZY7"/>
<dbReference type="PROSITE" id="PS51898">
    <property type="entry name" value="TYR_RECOMBINASE"/>
    <property type="match status" value="1"/>
</dbReference>
<dbReference type="Proteomes" id="UP000612362">
    <property type="component" value="Unassembled WGS sequence"/>
</dbReference>
<proteinExistence type="predicted"/>
<gene>
    <name evidence="10" type="ORF">KSX_49770</name>
</gene>
<dbReference type="Pfam" id="PF25873">
    <property type="entry name" value="WHD_MalT"/>
    <property type="match status" value="1"/>
</dbReference>
<evidence type="ECO:0000256" key="3">
    <source>
        <dbReference type="ARBA" id="ARBA00023125"/>
    </source>
</evidence>